<proteinExistence type="predicted"/>
<keyword evidence="2" id="KW-1185">Reference proteome</keyword>
<comment type="caution">
    <text evidence="1">The sequence shown here is derived from an EMBL/GenBank/DDBJ whole genome shotgun (WGS) entry which is preliminary data.</text>
</comment>
<evidence type="ECO:0000313" key="1">
    <source>
        <dbReference type="EMBL" id="EUB54552.1"/>
    </source>
</evidence>
<evidence type="ECO:0000313" key="2">
    <source>
        <dbReference type="Proteomes" id="UP000019149"/>
    </source>
</evidence>
<name>W6U825_ECHGR</name>
<dbReference type="GeneID" id="36346309"/>
<dbReference type="KEGG" id="egl:EGR_10594"/>
<organism evidence="1 2">
    <name type="scientific">Echinococcus granulosus</name>
    <name type="common">Hydatid tapeworm</name>
    <dbReference type="NCBI Taxonomy" id="6210"/>
    <lineage>
        <taxon>Eukaryota</taxon>
        <taxon>Metazoa</taxon>
        <taxon>Spiralia</taxon>
        <taxon>Lophotrochozoa</taxon>
        <taxon>Platyhelminthes</taxon>
        <taxon>Cestoda</taxon>
        <taxon>Eucestoda</taxon>
        <taxon>Cyclophyllidea</taxon>
        <taxon>Taeniidae</taxon>
        <taxon>Echinococcus</taxon>
        <taxon>Echinococcus granulosus group</taxon>
    </lineage>
</organism>
<dbReference type="AlphaFoldDB" id="W6U825"/>
<dbReference type="CTD" id="36346309"/>
<accession>W6U825</accession>
<reference evidence="1 2" key="1">
    <citation type="journal article" date="2013" name="Nat. Genet.">
        <title>The genome of the hydatid tapeworm Echinococcus granulosus.</title>
        <authorList>
            <person name="Zheng H."/>
            <person name="Zhang W."/>
            <person name="Zhang L."/>
            <person name="Zhang Z."/>
            <person name="Li J."/>
            <person name="Lu G."/>
            <person name="Zhu Y."/>
            <person name="Wang Y."/>
            <person name="Huang Y."/>
            <person name="Liu J."/>
            <person name="Kang H."/>
            <person name="Chen J."/>
            <person name="Wang L."/>
            <person name="Chen A."/>
            <person name="Yu S."/>
            <person name="Gao Z."/>
            <person name="Jin L."/>
            <person name="Gu W."/>
            <person name="Wang Z."/>
            <person name="Zhao L."/>
            <person name="Shi B."/>
            <person name="Wen H."/>
            <person name="Lin R."/>
            <person name="Jones M.K."/>
            <person name="Brejova B."/>
            <person name="Vinar T."/>
            <person name="Zhao G."/>
            <person name="McManus D.P."/>
            <person name="Chen Z."/>
            <person name="Zhou Y."/>
            <person name="Wang S."/>
        </authorList>
    </citation>
    <scope>NUCLEOTIDE SEQUENCE [LARGE SCALE GENOMIC DNA]</scope>
</reference>
<dbReference type="RefSeq" id="XP_024345748.1">
    <property type="nucleotide sequence ID" value="XM_024499843.1"/>
</dbReference>
<dbReference type="Proteomes" id="UP000019149">
    <property type="component" value="Unassembled WGS sequence"/>
</dbReference>
<sequence length="30" mass="3520">MRIRIIDKTFKHIQQLSTLPNEHDLTVQSG</sequence>
<dbReference type="EMBL" id="APAU02000238">
    <property type="protein sequence ID" value="EUB54552.1"/>
    <property type="molecule type" value="Genomic_DNA"/>
</dbReference>
<protein>
    <submittedName>
        <fullName evidence="1">Uncharacterized protein</fullName>
    </submittedName>
</protein>
<gene>
    <name evidence="1" type="ORF">EGR_10594</name>
</gene>